<protein>
    <submittedName>
        <fullName evidence="9">Two-component system, sensor histidine kinase YesM</fullName>
    </submittedName>
</protein>
<keyword evidence="7" id="KW-0812">Transmembrane</keyword>
<organism evidence="9 10">
    <name type="scientific">Paenibacillus typhae</name>
    <dbReference type="NCBI Taxonomy" id="1174501"/>
    <lineage>
        <taxon>Bacteria</taxon>
        <taxon>Bacillati</taxon>
        <taxon>Bacillota</taxon>
        <taxon>Bacilli</taxon>
        <taxon>Bacillales</taxon>
        <taxon>Paenibacillaceae</taxon>
        <taxon>Paenibacillus</taxon>
    </lineage>
</organism>
<dbReference type="Gene3D" id="6.10.340.10">
    <property type="match status" value="1"/>
</dbReference>
<dbReference type="SMART" id="SM00304">
    <property type="entry name" value="HAMP"/>
    <property type="match status" value="1"/>
</dbReference>
<dbReference type="PANTHER" id="PTHR34220">
    <property type="entry name" value="SENSOR HISTIDINE KINASE YPDA"/>
    <property type="match status" value="1"/>
</dbReference>
<evidence type="ECO:0000259" key="8">
    <source>
        <dbReference type="PROSITE" id="PS50885"/>
    </source>
</evidence>
<dbReference type="STRING" id="1174501.SAMN05216192_12075"/>
<sequence length="588" mass="68370">MDRLLNHIKMRNKMLLIYFLCVFIPIVLTNLLFYNTITENVRNQRIRDIDRTIEQINNDFREQVDNAVGLSSFFYADLSTNEILDRDFANAADYLEVYDSYLRRMLNNYTPLSFSLQNVTIYVDNDTLLHSGNIGYLSDELREEPWYRQALANDTSHPIFTRTESESGRFQEFSLIRKMDYYSGRLNKEKVVKIDFKTIDIGEIFNNLNMQGAVYLLNPSGDIEYTTDSSIDWKKSDKTAFSTIRSSDRIKFTSRYSGVSYLEGWSIVGTVDENEVIREVRKSRDFILISACLMMILPTLVIVIITRSFNVRIVKILKQMKKVRSQNFEVIPVTDFRDEIGQLSLGFNRMILQIKSLIDDVYIAEIQKKSLELERSKAQLNALQSQINPHFLFNALETIRMRSLLKDENETAAMIHSMAKIFRSSLTWNKDMITVREELEFIICFLDIQKYRFEDRIDYSLDVQPEAYACKLPKMLFLPFVENASIHGLEPLKQGGQIHIAITMKDRNLIFKIRDNGTGMNERQIGKLYSYLETNEIMGERIGIQNVIYRAKLIYGAGFHFLIYSAPGQGTEIELRIPRLPDPGGKEQ</sequence>
<evidence type="ECO:0000256" key="7">
    <source>
        <dbReference type="SAM" id="Phobius"/>
    </source>
</evidence>
<evidence type="ECO:0000256" key="3">
    <source>
        <dbReference type="ARBA" id="ARBA00022553"/>
    </source>
</evidence>
<dbReference type="Pfam" id="PF02518">
    <property type="entry name" value="HATPase_c"/>
    <property type="match status" value="1"/>
</dbReference>
<dbReference type="InterPro" id="IPR036890">
    <property type="entry name" value="HATPase_C_sf"/>
</dbReference>
<dbReference type="RefSeq" id="WP_341833388.1">
    <property type="nucleotide sequence ID" value="NZ_CBCSKY010000020.1"/>
</dbReference>
<dbReference type="AlphaFoldDB" id="A0A1G8V7S3"/>
<gene>
    <name evidence="9" type="ORF">SAMN05216192_12075</name>
</gene>
<keyword evidence="10" id="KW-1185">Reference proteome</keyword>
<dbReference type="Pfam" id="PF06580">
    <property type="entry name" value="His_kinase"/>
    <property type="match status" value="1"/>
</dbReference>
<dbReference type="SUPFAM" id="SSF55874">
    <property type="entry name" value="ATPase domain of HSP90 chaperone/DNA topoisomerase II/histidine kinase"/>
    <property type="match status" value="1"/>
</dbReference>
<dbReference type="InterPro" id="IPR003660">
    <property type="entry name" value="HAMP_dom"/>
</dbReference>
<keyword evidence="3" id="KW-0597">Phosphoprotein</keyword>
<feature type="transmembrane region" description="Helical" evidence="7">
    <location>
        <begin position="286"/>
        <end position="305"/>
    </location>
</feature>
<dbReference type="InterPro" id="IPR010559">
    <property type="entry name" value="Sig_transdc_His_kin_internal"/>
</dbReference>
<dbReference type="Pfam" id="PF00672">
    <property type="entry name" value="HAMP"/>
    <property type="match status" value="1"/>
</dbReference>
<keyword evidence="7" id="KW-1133">Transmembrane helix</keyword>
<dbReference type="InterPro" id="IPR050640">
    <property type="entry name" value="Bact_2-comp_sensor_kinase"/>
</dbReference>
<evidence type="ECO:0000256" key="6">
    <source>
        <dbReference type="ARBA" id="ARBA00023136"/>
    </source>
</evidence>
<evidence type="ECO:0000256" key="2">
    <source>
        <dbReference type="ARBA" id="ARBA00022475"/>
    </source>
</evidence>
<name>A0A1G8V7S3_9BACL</name>
<dbReference type="Gene3D" id="3.30.565.10">
    <property type="entry name" value="Histidine kinase-like ATPase, C-terminal domain"/>
    <property type="match status" value="1"/>
</dbReference>
<dbReference type="GO" id="GO:0000155">
    <property type="term" value="F:phosphorelay sensor kinase activity"/>
    <property type="evidence" value="ECO:0007669"/>
    <property type="project" value="InterPro"/>
</dbReference>
<proteinExistence type="predicted"/>
<evidence type="ECO:0000313" key="10">
    <source>
        <dbReference type="Proteomes" id="UP000199050"/>
    </source>
</evidence>
<keyword evidence="6 7" id="KW-0472">Membrane</keyword>
<keyword evidence="2" id="KW-1003">Cell membrane</keyword>
<evidence type="ECO:0000256" key="1">
    <source>
        <dbReference type="ARBA" id="ARBA00004651"/>
    </source>
</evidence>
<dbReference type="SUPFAM" id="SSF158472">
    <property type="entry name" value="HAMP domain-like"/>
    <property type="match status" value="1"/>
</dbReference>
<feature type="transmembrane region" description="Helical" evidence="7">
    <location>
        <begin position="15"/>
        <end position="37"/>
    </location>
</feature>
<comment type="subcellular location">
    <subcellularLocation>
        <location evidence="1">Cell membrane</location>
        <topology evidence="1">Multi-pass membrane protein</topology>
    </subcellularLocation>
</comment>
<keyword evidence="5 9" id="KW-0418">Kinase</keyword>
<evidence type="ECO:0000313" key="9">
    <source>
        <dbReference type="EMBL" id="SDJ62176.1"/>
    </source>
</evidence>
<reference evidence="10" key="1">
    <citation type="submission" date="2016-10" db="EMBL/GenBank/DDBJ databases">
        <authorList>
            <person name="Varghese N."/>
            <person name="Submissions S."/>
        </authorList>
    </citation>
    <scope>NUCLEOTIDE SEQUENCE [LARGE SCALE GENOMIC DNA]</scope>
    <source>
        <strain evidence="10">CGMCC 1.11012</strain>
    </source>
</reference>
<feature type="domain" description="HAMP" evidence="8">
    <location>
        <begin position="307"/>
        <end position="359"/>
    </location>
</feature>
<accession>A0A1G8V7S3</accession>
<evidence type="ECO:0000256" key="4">
    <source>
        <dbReference type="ARBA" id="ARBA00022679"/>
    </source>
</evidence>
<keyword evidence="4" id="KW-0808">Transferase</keyword>
<evidence type="ECO:0000256" key="5">
    <source>
        <dbReference type="ARBA" id="ARBA00022777"/>
    </source>
</evidence>
<dbReference type="Proteomes" id="UP000199050">
    <property type="component" value="Unassembled WGS sequence"/>
</dbReference>
<dbReference type="PANTHER" id="PTHR34220:SF7">
    <property type="entry name" value="SENSOR HISTIDINE KINASE YPDA"/>
    <property type="match status" value="1"/>
</dbReference>
<dbReference type="InterPro" id="IPR003594">
    <property type="entry name" value="HATPase_dom"/>
</dbReference>
<dbReference type="GO" id="GO:0005886">
    <property type="term" value="C:plasma membrane"/>
    <property type="evidence" value="ECO:0007669"/>
    <property type="project" value="UniProtKB-SubCell"/>
</dbReference>
<dbReference type="PROSITE" id="PS50885">
    <property type="entry name" value="HAMP"/>
    <property type="match status" value="1"/>
</dbReference>
<dbReference type="EMBL" id="FNDX01000020">
    <property type="protein sequence ID" value="SDJ62176.1"/>
    <property type="molecule type" value="Genomic_DNA"/>
</dbReference>
<dbReference type="CDD" id="cd06225">
    <property type="entry name" value="HAMP"/>
    <property type="match status" value="1"/>
</dbReference>